<dbReference type="PANTHER" id="PTHR31696:SF71">
    <property type="entry name" value="PROTEIN MIZU-KUSSEI 1"/>
    <property type="match status" value="1"/>
</dbReference>
<keyword evidence="3" id="KW-1185">Reference proteome</keyword>
<dbReference type="PANTHER" id="PTHR31696">
    <property type="entry name" value="PROTEIN MIZU-KUSSEI 1"/>
    <property type="match status" value="1"/>
</dbReference>
<name>A0A176VRT2_MARPO</name>
<dbReference type="AlphaFoldDB" id="A0A176VRT2"/>
<evidence type="ECO:0000313" key="2">
    <source>
        <dbReference type="EMBL" id="OAE22566.1"/>
    </source>
</evidence>
<evidence type="ECO:0008006" key="4">
    <source>
        <dbReference type="Google" id="ProtNLM"/>
    </source>
</evidence>
<feature type="region of interest" description="Disordered" evidence="1">
    <location>
        <begin position="1"/>
        <end position="30"/>
    </location>
</feature>
<accession>A0A176VRT2</accession>
<feature type="compositionally biased region" description="Polar residues" evidence="1">
    <location>
        <begin position="12"/>
        <end position="29"/>
    </location>
</feature>
<proteinExistence type="predicted"/>
<dbReference type="NCBIfam" id="TIGR01570">
    <property type="entry name" value="A_thal_3588"/>
    <property type="match status" value="1"/>
</dbReference>
<dbReference type="EMBL" id="LVLJ01003151">
    <property type="protein sequence ID" value="OAE22566.1"/>
    <property type="molecule type" value="Genomic_DNA"/>
</dbReference>
<organism evidence="2 3">
    <name type="scientific">Marchantia polymorpha subsp. ruderalis</name>
    <dbReference type="NCBI Taxonomy" id="1480154"/>
    <lineage>
        <taxon>Eukaryota</taxon>
        <taxon>Viridiplantae</taxon>
        <taxon>Streptophyta</taxon>
        <taxon>Embryophyta</taxon>
        <taxon>Marchantiophyta</taxon>
        <taxon>Marchantiopsida</taxon>
        <taxon>Marchantiidae</taxon>
        <taxon>Marchantiales</taxon>
        <taxon>Marchantiaceae</taxon>
        <taxon>Marchantia</taxon>
    </lineage>
</organism>
<gene>
    <name evidence="2" type="ORF">AXG93_731s1090</name>
</gene>
<dbReference type="Proteomes" id="UP000077202">
    <property type="component" value="Unassembled WGS sequence"/>
</dbReference>
<evidence type="ECO:0000313" key="3">
    <source>
        <dbReference type="Proteomes" id="UP000077202"/>
    </source>
</evidence>
<comment type="caution">
    <text evidence="2">The sequence shown here is derived from an EMBL/GenBank/DDBJ whole genome shotgun (WGS) entry which is preliminary data.</text>
</comment>
<reference evidence="2" key="1">
    <citation type="submission" date="2016-03" db="EMBL/GenBank/DDBJ databases">
        <title>Mechanisms controlling the formation of the plant cell surface in tip-growing cells are functionally conserved among land plants.</title>
        <authorList>
            <person name="Honkanen S."/>
            <person name="Jones V.A."/>
            <person name="Morieri G."/>
            <person name="Champion C."/>
            <person name="Hetherington A.J."/>
            <person name="Kelly S."/>
            <person name="Saint-Marcoux D."/>
            <person name="Proust H."/>
            <person name="Prescott H."/>
            <person name="Dolan L."/>
        </authorList>
    </citation>
    <scope>NUCLEOTIDE SEQUENCE [LARGE SCALE GENOMIC DNA]</scope>
    <source>
        <tissue evidence="2">Whole gametophyte</tissue>
    </source>
</reference>
<dbReference type="GO" id="GO:0010274">
    <property type="term" value="P:hydrotropism"/>
    <property type="evidence" value="ECO:0007669"/>
    <property type="project" value="InterPro"/>
</dbReference>
<evidence type="ECO:0000256" key="1">
    <source>
        <dbReference type="SAM" id="MobiDB-lite"/>
    </source>
</evidence>
<dbReference type="InterPro" id="IPR006460">
    <property type="entry name" value="MIZ1-like_pln"/>
</dbReference>
<protein>
    <recommendedName>
        <fullName evidence="4">Protein MIZU-KUSSEI 1</fullName>
    </recommendedName>
</protein>
<sequence>MSKVHQEEFMTPTESLSPTRPSSPGSPMENSKFALVRAKHTNTKQKKFIAMVRSLLHIVPSFQMMAPCKWLSMPSHREALILGSRVTGTIFGHRKGHVHFAVQEDPRSLPTLILELATPTSTLVREMASGLVRIALECEKTPNRGKLYQEPIWSMFCNGRKTGYAIRRMFSEFDRHILTVVQAVSMGAGVLPMEEESSDGSSMLVALVMICYRCDISVRRLSQELLPLLEQGELSRVPELHLMFPTGRFDCTMHNRESSGEMDSQFTHRLEKAHFGKKLLPRTFGRTEENVS</sequence>
<dbReference type="Pfam" id="PF04759">
    <property type="entry name" value="DUF617"/>
    <property type="match status" value="1"/>
</dbReference>